<evidence type="ECO:0000313" key="3">
    <source>
        <dbReference type="Proteomes" id="UP000094385"/>
    </source>
</evidence>
<reference evidence="2 3" key="1">
    <citation type="journal article" date="2016" name="Proc. Natl. Acad. Sci. U.S.A.">
        <title>Comparative genomics of biotechnologically important yeasts.</title>
        <authorList>
            <person name="Riley R."/>
            <person name="Haridas S."/>
            <person name="Wolfe K.H."/>
            <person name="Lopes M.R."/>
            <person name="Hittinger C.T."/>
            <person name="Goeker M."/>
            <person name="Salamov A.A."/>
            <person name="Wisecaver J.H."/>
            <person name="Long T.M."/>
            <person name="Calvey C.H."/>
            <person name="Aerts A.L."/>
            <person name="Barry K.W."/>
            <person name="Choi C."/>
            <person name="Clum A."/>
            <person name="Coughlan A.Y."/>
            <person name="Deshpande S."/>
            <person name="Douglass A.P."/>
            <person name="Hanson S.J."/>
            <person name="Klenk H.-P."/>
            <person name="LaButti K.M."/>
            <person name="Lapidus A."/>
            <person name="Lindquist E.A."/>
            <person name="Lipzen A.M."/>
            <person name="Meier-Kolthoff J.P."/>
            <person name="Ohm R.A."/>
            <person name="Otillar R.P."/>
            <person name="Pangilinan J.L."/>
            <person name="Peng Y."/>
            <person name="Rokas A."/>
            <person name="Rosa C.A."/>
            <person name="Scheuner C."/>
            <person name="Sibirny A.A."/>
            <person name="Slot J.C."/>
            <person name="Stielow J.B."/>
            <person name="Sun H."/>
            <person name="Kurtzman C.P."/>
            <person name="Blackwell M."/>
            <person name="Grigoriev I.V."/>
            <person name="Jeffries T.W."/>
        </authorList>
    </citation>
    <scope>NUCLEOTIDE SEQUENCE [LARGE SCALE GENOMIC DNA]</scope>
    <source>
        <strain evidence="2 3">NRRL Y-11557</strain>
    </source>
</reference>
<dbReference type="InterPro" id="IPR002347">
    <property type="entry name" value="SDR_fam"/>
</dbReference>
<dbReference type="PANTHER" id="PTHR45458:SF3">
    <property type="entry name" value="CHAIN DEHYDROGENASE (ATSC), PUTATIVE-RELATED"/>
    <property type="match status" value="1"/>
</dbReference>
<dbReference type="Proteomes" id="UP000094385">
    <property type="component" value="Unassembled WGS sequence"/>
</dbReference>
<dbReference type="InterPro" id="IPR052184">
    <property type="entry name" value="SDR_enzymes"/>
</dbReference>
<dbReference type="SUPFAM" id="SSF51735">
    <property type="entry name" value="NAD(P)-binding Rossmann-fold domains"/>
    <property type="match status" value="1"/>
</dbReference>
<evidence type="ECO:0000313" key="2">
    <source>
        <dbReference type="EMBL" id="ODQ72918.1"/>
    </source>
</evidence>
<dbReference type="PRINTS" id="PR00081">
    <property type="entry name" value="GDHRDH"/>
</dbReference>
<gene>
    <name evidence="2" type="ORF">LIPSTDRAFT_3275</name>
</gene>
<dbReference type="OrthoDB" id="4096546at2759"/>
<dbReference type="CDD" id="cd05325">
    <property type="entry name" value="carb_red_sniffer_like_SDR_c"/>
    <property type="match status" value="1"/>
</dbReference>
<organism evidence="2 3">
    <name type="scientific">Lipomyces starkeyi NRRL Y-11557</name>
    <dbReference type="NCBI Taxonomy" id="675824"/>
    <lineage>
        <taxon>Eukaryota</taxon>
        <taxon>Fungi</taxon>
        <taxon>Dikarya</taxon>
        <taxon>Ascomycota</taxon>
        <taxon>Saccharomycotina</taxon>
        <taxon>Lipomycetes</taxon>
        <taxon>Lipomycetales</taxon>
        <taxon>Lipomycetaceae</taxon>
        <taxon>Lipomyces</taxon>
    </lineage>
</organism>
<dbReference type="AlphaFoldDB" id="A0A1E3Q5R7"/>
<sequence>MSRYTYLITGANRGIGFEIARQLLAEGSHDVIAVVRSIGTAGPIKALVDENENSKIVEFDVTDRLSIKGAVKALKAKGVSKVDVLINNAGVTHEQVPIEALEDSEFERILRTNVVGPNAVISEFLPLLQQGTRKIVVNISSGLGSISMNSGYTSGGYNVSKAALNMLTKQYAVEKASSGFTFIALDPGWVQTDMGGKGAPLSANESVSAIVATLSKLTTKDNGKYMNRFGKTLPF</sequence>
<dbReference type="GO" id="GO:0016616">
    <property type="term" value="F:oxidoreductase activity, acting on the CH-OH group of donors, NAD or NADP as acceptor"/>
    <property type="evidence" value="ECO:0007669"/>
    <property type="project" value="TreeGrafter"/>
</dbReference>
<dbReference type="STRING" id="675824.A0A1E3Q5R7"/>
<comment type="similarity">
    <text evidence="1">Belongs to the short-chain dehydrogenases/reductases (SDR) family.</text>
</comment>
<evidence type="ECO:0000256" key="1">
    <source>
        <dbReference type="RuleBase" id="RU000363"/>
    </source>
</evidence>
<dbReference type="PRINTS" id="PR00080">
    <property type="entry name" value="SDRFAMILY"/>
</dbReference>
<keyword evidence="3" id="KW-1185">Reference proteome</keyword>
<dbReference type="EMBL" id="KV454294">
    <property type="protein sequence ID" value="ODQ72918.1"/>
    <property type="molecule type" value="Genomic_DNA"/>
</dbReference>
<dbReference type="Pfam" id="PF00106">
    <property type="entry name" value="adh_short"/>
    <property type="match status" value="1"/>
</dbReference>
<protein>
    <recommendedName>
        <fullName evidence="4">NAD(P)-binding protein</fullName>
    </recommendedName>
</protein>
<dbReference type="Gene3D" id="3.40.50.720">
    <property type="entry name" value="NAD(P)-binding Rossmann-like Domain"/>
    <property type="match status" value="1"/>
</dbReference>
<evidence type="ECO:0008006" key="4">
    <source>
        <dbReference type="Google" id="ProtNLM"/>
    </source>
</evidence>
<dbReference type="InterPro" id="IPR036291">
    <property type="entry name" value="NAD(P)-bd_dom_sf"/>
</dbReference>
<name>A0A1E3Q5R7_LIPST</name>
<accession>A0A1E3Q5R7</accession>
<proteinExistence type="inferred from homology"/>
<dbReference type="PANTHER" id="PTHR45458">
    <property type="entry name" value="SHORT-CHAIN DEHYDROGENASE/REDUCTASE SDR"/>
    <property type="match status" value="1"/>
</dbReference>